<accession>A0A7S0B366</accession>
<sequence>MTSSKCTSASTPGSSRGSTEELRQSWLDSNFQEDSFEEDDWQEWLREQKLLDKERDDSILTYCSNGGDEDEDDEGGWETWLEQEKSKECNDDFNIWSEEREGCSAVPEGFAAVDSETLVPESVYEEMLSLAQSAFGRHRVATDSSGARRLVLTV</sequence>
<name>A0A7S0B366_9DINO</name>
<feature type="region of interest" description="Disordered" evidence="1">
    <location>
        <begin position="1"/>
        <end position="26"/>
    </location>
</feature>
<protein>
    <submittedName>
        <fullName evidence="2">Uncharacterized protein</fullName>
    </submittedName>
</protein>
<reference evidence="2" key="1">
    <citation type="submission" date="2021-01" db="EMBL/GenBank/DDBJ databases">
        <authorList>
            <person name="Corre E."/>
            <person name="Pelletier E."/>
            <person name="Niang G."/>
            <person name="Scheremetjew M."/>
            <person name="Finn R."/>
            <person name="Kale V."/>
            <person name="Holt S."/>
            <person name="Cochrane G."/>
            <person name="Meng A."/>
            <person name="Brown T."/>
            <person name="Cohen L."/>
        </authorList>
    </citation>
    <scope>NUCLEOTIDE SEQUENCE</scope>
    <source>
        <strain evidence="2">Pbaha01</strain>
    </source>
</reference>
<evidence type="ECO:0000313" key="2">
    <source>
        <dbReference type="EMBL" id="CAD8381980.1"/>
    </source>
</evidence>
<organism evidence="2">
    <name type="scientific">Pyrodinium bahamense</name>
    <dbReference type="NCBI Taxonomy" id="73915"/>
    <lineage>
        <taxon>Eukaryota</taxon>
        <taxon>Sar</taxon>
        <taxon>Alveolata</taxon>
        <taxon>Dinophyceae</taxon>
        <taxon>Gonyaulacales</taxon>
        <taxon>Pyrocystaceae</taxon>
        <taxon>Pyrodinium</taxon>
    </lineage>
</organism>
<evidence type="ECO:0000256" key="1">
    <source>
        <dbReference type="SAM" id="MobiDB-lite"/>
    </source>
</evidence>
<dbReference type="EMBL" id="HBEG01042075">
    <property type="protein sequence ID" value="CAD8381980.1"/>
    <property type="molecule type" value="Transcribed_RNA"/>
</dbReference>
<gene>
    <name evidence="2" type="ORF">PBAH0796_LOCUS25668</name>
</gene>
<proteinExistence type="predicted"/>
<feature type="compositionally biased region" description="Polar residues" evidence="1">
    <location>
        <begin position="1"/>
        <end position="17"/>
    </location>
</feature>
<dbReference type="AlphaFoldDB" id="A0A7S0B366"/>